<feature type="compositionally biased region" description="Polar residues" evidence="7">
    <location>
        <begin position="253"/>
        <end position="264"/>
    </location>
</feature>
<evidence type="ECO:0000313" key="9">
    <source>
        <dbReference type="Proteomes" id="UP000007754"/>
    </source>
</evidence>
<dbReference type="PANTHER" id="PTHR46304:SF2">
    <property type="entry name" value="GENERAL TRANSCRIPTION FACTOR II-I"/>
    <property type="match status" value="1"/>
</dbReference>
<feature type="compositionally biased region" description="Acidic residues" evidence="7">
    <location>
        <begin position="354"/>
        <end position="364"/>
    </location>
</feature>
<dbReference type="InParanoid" id="H0YZX0"/>
<dbReference type="GO" id="GO:0016525">
    <property type="term" value="P:negative regulation of angiogenesis"/>
    <property type="evidence" value="ECO:0007669"/>
    <property type="project" value="Ensembl"/>
</dbReference>
<evidence type="ECO:0000256" key="7">
    <source>
        <dbReference type="SAM" id="MobiDB-lite"/>
    </source>
</evidence>
<name>H0YZX0_TAEGU</name>
<feature type="compositionally biased region" description="Basic and acidic residues" evidence="7">
    <location>
        <begin position="221"/>
        <end position="234"/>
    </location>
</feature>
<feature type="compositionally biased region" description="Basic and acidic residues" evidence="7">
    <location>
        <begin position="452"/>
        <end position="462"/>
    </location>
</feature>
<keyword evidence="3" id="KW-0805">Transcription regulation</keyword>
<feature type="compositionally biased region" description="Acidic residues" evidence="7">
    <location>
        <begin position="661"/>
        <end position="673"/>
    </location>
</feature>
<dbReference type="Gene3D" id="3.90.1460.10">
    <property type="entry name" value="GTF2I-like"/>
    <property type="match status" value="6"/>
</dbReference>
<evidence type="ECO:0000256" key="6">
    <source>
        <dbReference type="ARBA" id="ARBA00023242"/>
    </source>
</evidence>
<feature type="compositionally biased region" description="Low complexity" evidence="7">
    <location>
        <begin position="742"/>
        <end position="756"/>
    </location>
</feature>
<dbReference type="OMA" id="TEAWNAK"/>
<dbReference type="GO" id="GO:0005654">
    <property type="term" value="C:nucleoplasm"/>
    <property type="evidence" value="ECO:0007669"/>
    <property type="project" value="Ensembl"/>
</dbReference>
<dbReference type="PANTHER" id="PTHR46304">
    <property type="entry name" value="GENERAL TRANSCRIPTION FACTOR II-I REPEAT DOMAIN-CONTAINING PROTEIN 1"/>
    <property type="match status" value="1"/>
</dbReference>
<evidence type="ECO:0000256" key="2">
    <source>
        <dbReference type="ARBA" id="ARBA00022737"/>
    </source>
</evidence>
<dbReference type="SUPFAM" id="SSF117773">
    <property type="entry name" value="GTF2I-like repeat"/>
    <property type="match status" value="6"/>
</dbReference>
<keyword evidence="5" id="KW-0804">Transcription</keyword>
<evidence type="ECO:0000256" key="5">
    <source>
        <dbReference type="ARBA" id="ARBA00023163"/>
    </source>
</evidence>
<feature type="region of interest" description="Disordered" evidence="7">
    <location>
        <begin position="1078"/>
        <end position="1124"/>
    </location>
</feature>
<dbReference type="GO" id="GO:0003677">
    <property type="term" value="F:DNA binding"/>
    <property type="evidence" value="ECO:0007669"/>
    <property type="project" value="UniProtKB-KW"/>
</dbReference>
<evidence type="ECO:0000256" key="1">
    <source>
        <dbReference type="ARBA" id="ARBA00004123"/>
    </source>
</evidence>
<organism evidence="8 9">
    <name type="scientific">Taeniopygia guttata</name>
    <name type="common">Zebra finch</name>
    <name type="synonym">Poephila guttata</name>
    <dbReference type="NCBI Taxonomy" id="59729"/>
    <lineage>
        <taxon>Eukaryota</taxon>
        <taxon>Metazoa</taxon>
        <taxon>Chordata</taxon>
        <taxon>Craniata</taxon>
        <taxon>Vertebrata</taxon>
        <taxon>Euteleostomi</taxon>
        <taxon>Archelosauria</taxon>
        <taxon>Archosauria</taxon>
        <taxon>Dinosauria</taxon>
        <taxon>Saurischia</taxon>
        <taxon>Theropoda</taxon>
        <taxon>Coelurosauria</taxon>
        <taxon>Aves</taxon>
        <taxon>Neognathae</taxon>
        <taxon>Neoaves</taxon>
        <taxon>Telluraves</taxon>
        <taxon>Australaves</taxon>
        <taxon>Passeriformes</taxon>
        <taxon>Passeroidea</taxon>
        <taxon>Estrildidae</taxon>
        <taxon>Estrildinae</taxon>
        <taxon>Taeniopygia</taxon>
    </lineage>
</organism>
<accession>H0YZX0</accession>
<dbReference type="GO" id="GO:0061629">
    <property type="term" value="F:RNA polymerase II-specific DNA-binding transcription factor binding"/>
    <property type="evidence" value="ECO:0007669"/>
    <property type="project" value="Ensembl"/>
</dbReference>
<evidence type="ECO:0000256" key="4">
    <source>
        <dbReference type="ARBA" id="ARBA00023125"/>
    </source>
</evidence>
<feature type="compositionally biased region" description="Basic and acidic residues" evidence="7">
    <location>
        <begin position="338"/>
        <end position="352"/>
    </location>
</feature>
<keyword evidence="4" id="KW-0238">DNA-binding</keyword>
<keyword evidence="6" id="KW-0539">Nucleus</keyword>
<feature type="compositionally biased region" description="Acidic residues" evidence="7">
    <location>
        <begin position="466"/>
        <end position="482"/>
    </location>
</feature>
<dbReference type="GeneTree" id="ENSGT00940000160349"/>
<reference evidence="8 9" key="1">
    <citation type="journal article" date="2010" name="Nature">
        <title>The genome of a songbird.</title>
        <authorList>
            <person name="Warren W.C."/>
            <person name="Clayton D.F."/>
            <person name="Ellegren H."/>
            <person name="Arnold A.P."/>
            <person name="Hillier L.W."/>
            <person name="Kunstner A."/>
            <person name="Searle S."/>
            <person name="White S."/>
            <person name="Vilella A.J."/>
            <person name="Fairley S."/>
            <person name="Heger A."/>
            <person name="Kong L."/>
            <person name="Ponting C.P."/>
            <person name="Jarvis E.D."/>
            <person name="Mello C.V."/>
            <person name="Minx P."/>
            <person name="Lovell P."/>
            <person name="Velho T.A."/>
            <person name="Ferris M."/>
            <person name="Balakrishnan C.N."/>
            <person name="Sinha S."/>
            <person name="Blatti C."/>
            <person name="London S.E."/>
            <person name="Li Y."/>
            <person name="Lin Y.C."/>
            <person name="George J."/>
            <person name="Sweedler J."/>
            <person name="Southey B."/>
            <person name="Gunaratne P."/>
            <person name="Watson M."/>
            <person name="Nam K."/>
            <person name="Backstrom N."/>
            <person name="Smeds L."/>
            <person name="Nabholz B."/>
            <person name="Itoh Y."/>
            <person name="Whitney O."/>
            <person name="Pfenning A.R."/>
            <person name="Howard J."/>
            <person name="Volker M."/>
            <person name="Skinner B.M."/>
            <person name="Griffin D.K."/>
            <person name="Ye L."/>
            <person name="McLaren W.M."/>
            <person name="Flicek P."/>
            <person name="Quesada V."/>
            <person name="Velasco G."/>
            <person name="Lopez-Otin C."/>
            <person name="Puente X.S."/>
            <person name="Olender T."/>
            <person name="Lancet D."/>
            <person name="Smit A.F."/>
            <person name="Hubley R."/>
            <person name="Konkel M.K."/>
            <person name="Walker J.A."/>
            <person name="Batzer M.A."/>
            <person name="Gu W."/>
            <person name="Pollock D.D."/>
            <person name="Chen L."/>
            <person name="Cheng Z."/>
            <person name="Eichler E.E."/>
            <person name="Stapley J."/>
            <person name="Slate J."/>
            <person name="Ekblom R."/>
            <person name="Birkhead T."/>
            <person name="Burke T."/>
            <person name="Burt D."/>
            <person name="Scharff C."/>
            <person name="Adam I."/>
            <person name="Richard H."/>
            <person name="Sultan M."/>
            <person name="Soldatov A."/>
            <person name="Lehrach H."/>
            <person name="Edwards S.V."/>
            <person name="Yang S.P."/>
            <person name="Li X."/>
            <person name="Graves T."/>
            <person name="Fulton L."/>
            <person name="Nelson J."/>
            <person name="Chinwalla A."/>
            <person name="Hou S."/>
            <person name="Mardis E.R."/>
            <person name="Wilson R.K."/>
        </authorList>
    </citation>
    <scope>NUCLEOTIDE SEQUENCE [LARGE SCALE GENOMIC DNA]</scope>
</reference>
<gene>
    <name evidence="8" type="primary">GTF2I</name>
</gene>
<dbReference type="InterPro" id="IPR004212">
    <property type="entry name" value="GTF2I"/>
</dbReference>
<feature type="compositionally biased region" description="Acidic residues" evidence="7">
    <location>
        <begin position="605"/>
        <end position="614"/>
    </location>
</feature>
<reference evidence="8" key="2">
    <citation type="submission" date="2025-08" db="UniProtKB">
        <authorList>
            <consortium name="Ensembl"/>
        </authorList>
    </citation>
    <scope>IDENTIFICATION</scope>
</reference>
<dbReference type="HOGENOM" id="CLU_011773_0_0_1"/>
<sequence length="1403" mass="157864">MAQLLAPATSIHDEESLEGRMVVTFLMSGLESLCKELSKSKAEIACIGVYARNVFVIGTERGRAFVNSREDFKTDFIEYCVSEEDRPPKLQKKKTTPPVNRQTVDAEELEALRKSVEEFFCSLYGKALGKSAAVSVTFEEIQRNQSVVIVQGLPEGVTFKHPSNYDVSTLKWILENKSGITFSINRPFLELRKHVEADMTDPSHSVTPPCESCPPVTVKTEPSKDSETNKDHGISSKMSEVTMKQERDDPNYYQFNTPVPSETSGIDEKIAPGKSYTESTQPNSSETSEDSEDDVDDGDDYNDGDEYQPPEGSQRSPSLTAEAGNTRGRNAQEFNFESSHHDMSETSEKPEVEVTLEEDDDDYVPPDKRLKSSKSATEAANTGRRNAEEFNSDSSQHDSSEASDDSEAEITSQDDDDDDEYLPSSKRKRRRTKNTRSTKEIANNRRRNAKYLKSDSSRHDMSEIIENPEVEVTVEADEDDYMPSDKRQRTTDSANDNASAERRNAEEFNCETSRHDMTETSENPEAEVTVEVSKFKAVPVLHASSMDKKTGGFLLFLKDDDDNYLPPDKQLKSNSLANESADIESKKEMEFSSETSWHDMSETSENPEVEVTLEDTDHTYVYSNTRRRRTQSVNEEANSQRRKADEFNSETSRHDMSETSENPEVEVTLEDTDQPYVHRSKRRRRTQSVNEEANSQRRKAEEFNSDSSQHDSSEASEVSEAELSSEDNDDDYVPRERRQRSPRSASSSGDSGRSKGTQFNFDRWNSRITDLRTEVEELFEKKYAEAVKANGPVSIPYTSFLSHPEDLYVEGLPDGIPFRRPATYGIPRLERILLAKDRIQFVIKKPELLNSTEAPEANTVSTVSNTVKEDWHSRVTKLRMAVDQLFCRLYAKALGSNEPKAVPYKKFEAHPTDLYVEGLPENVSFKSPSWYGIPCLEQIIQMGDRIKFVIKRPELLNHSSNEVTPPRSNPQAREDWNSKITKLRKQVEDIFSKKFAKALGLSVSESVKVPYSMFESNPESLVVEGLPEGVPFRSPTWFGIPRLERIIRGSSKIKFVIKKPELIISHLPLRLASKLKKKGISPESPRRSRSSSENSSVPEIEVTIEDSPQKEQSHSDASDSNPNFKQQGKEFSFDLWNAKITDLKQKVENLFNEKCGEALGRTGPVKVPYALFDSYPEDFYVEGLPEGVPFRQPTTFGIPRLEKILRSKPKIKFIIKKPEMLEAAINESSDKSPQGKDNSPSKANAERTTKNSVKTAASVEDVSIVKVTIKDDESEPLSRAESARQLREQVNELFSRKFGEATGMNFPVKVPYRKITNYPGCVLVDGMPPGVAFKAPSYLELSSMRKILESAEFIKFTVIRPFPGLVINNQLLEEAEAKAESPAPALAAAATTTAALPEPAQPV</sequence>
<comment type="subcellular location">
    <subcellularLocation>
        <location evidence="1">Nucleus</location>
    </subcellularLocation>
</comment>
<evidence type="ECO:0000256" key="3">
    <source>
        <dbReference type="ARBA" id="ARBA00023015"/>
    </source>
</evidence>
<feature type="compositionally biased region" description="Basic residues" evidence="7">
    <location>
        <begin position="425"/>
        <end position="436"/>
    </location>
</feature>
<reference evidence="8" key="3">
    <citation type="submission" date="2025-09" db="UniProtKB">
        <authorList>
            <consortium name="Ensembl"/>
        </authorList>
    </citation>
    <scope>IDENTIFICATION</scope>
</reference>
<feature type="compositionally biased region" description="Basic and acidic residues" evidence="7">
    <location>
        <begin position="583"/>
        <end position="601"/>
    </location>
</feature>
<feature type="region of interest" description="Disordered" evidence="7">
    <location>
        <begin position="200"/>
        <end position="528"/>
    </location>
</feature>
<dbReference type="PROSITE" id="PS51139">
    <property type="entry name" value="GTF2I"/>
    <property type="match status" value="6"/>
</dbReference>
<dbReference type="GO" id="GO:0001228">
    <property type="term" value="F:DNA-binding transcription activator activity, RNA polymerase II-specific"/>
    <property type="evidence" value="ECO:0007669"/>
    <property type="project" value="Ensembl"/>
</dbReference>
<feature type="compositionally biased region" description="Acidic residues" evidence="7">
    <location>
        <begin position="717"/>
        <end position="731"/>
    </location>
</feature>
<dbReference type="Proteomes" id="UP000007754">
    <property type="component" value="Chromosome 19"/>
</dbReference>
<feature type="compositionally biased region" description="Basic and acidic residues" evidence="7">
    <location>
        <begin position="638"/>
        <end position="657"/>
    </location>
</feature>
<feature type="compositionally biased region" description="Polar residues" evidence="7">
    <location>
        <begin position="373"/>
        <end position="384"/>
    </location>
</feature>
<feature type="compositionally biased region" description="Polar residues" evidence="7">
    <location>
        <begin position="327"/>
        <end position="337"/>
    </location>
</feature>
<dbReference type="InterPro" id="IPR036647">
    <property type="entry name" value="GTF2I-like_rpt_sf"/>
</dbReference>
<feature type="compositionally biased region" description="Basic and acidic residues" evidence="7">
    <location>
        <begin position="694"/>
        <end position="713"/>
    </location>
</feature>
<feature type="region of interest" description="Disordered" evidence="7">
    <location>
        <begin position="558"/>
        <end position="759"/>
    </location>
</feature>
<keyword evidence="9" id="KW-1185">Reference proteome</keyword>
<proteinExistence type="predicted"/>
<feature type="compositionally biased region" description="Basic and acidic residues" evidence="7">
    <location>
        <begin position="499"/>
        <end position="518"/>
    </location>
</feature>
<feature type="compositionally biased region" description="Acidic residues" evidence="7">
    <location>
        <begin position="287"/>
        <end position="308"/>
    </location>
</feature>
<keyword evidence="2" id="KW-0677">Repeat</keyword>
<feature type="region of interest" description="Disordered" evidence="7">
    <location>
        <begin position="1226"/>
        <end position="1254"/>
    </location>
</feature>
<dbReference type="Pfam" id="PF02946">
    <property type="entry name" value="GTF2I"/>
    <property type="match status" value="6"/>
</dbReference>
<feature type="compositionally biased region" description="Acidic residues" evidence="7">
    <location>
        <begin position="401"/>
        <end position="421"/>
    </location>
</feature>
<evidence type="ECO:0000313" key="8">
    <source>
        <dbReference type="Ensembl" id="ENSTGUP00000003855.2"/>
    </source>
</evidence>
<protein>
    <submittedName>
        <fullName evidence="8">Ral transcription factor IIi</fullName>
    </submittedName>
</protein>
<dbReference type="FunFam" id="3.90.1460.10:FF:000002">
    <property type="entry name" value="General transcription factor II-I isoform 1"/>
    <property type="match status" value="1"/>
</dbReference>
<dbReference type="Ensembl" id="ENSTGUT00000003897.2">
    <property type="protein sequence ID" value="ENSTGUP00000003855.2"/>
    <property type="gene ID" value="ENSTGUG00000003714.2"/>
</dbReference>
<feature type="compositionally biased region" description="Basic and acidic residues" evidence="7">
    <location>
        <begin position="1107"/>
        <end position="1117"/>
    </location>
</feature>